<sequence length="160" mass="17024">MDRRALLTSLSTVGVTGLTGCSDILNDDIPAGSLQFENRDDLPHVIGVSVVDVGAEPRSEPDRYGVAGDVSAPPQQRELTASSSVAPGETQTFKNIFTEPVYYLVEFTVDGTVPETGGRIPFNPSPSGREYDNVLMGVVYASGEFSYGISSTGNAGRFDR</sequence>
<dbReference type="GeneID" id="72184798"/>
<dbReference type="Proteomes" id="UP000830729">
    <property type="component" value="Chromosome"/>
</dbReference>
<name>A0A8U0HX23_9EURY</name>
<organism evidence="2 3">
    <name type="scientific">Halorussus limi</name>
    <dbReference type="NCBI Taxonomy" id="2938695"/>
    <lineage>
        <taxon>Archaea</taxon>
        <taxon>Methanobacteriati</taxon>
        <taxon>Methanobacteriota</taxon>
        <taxon>Stenosarchaea group</taxon>
        <taxon>Halobacteria</taxon>
        <taxon>Halobacteriales</taxon>
        <taxon>Haladaptataceae</taxon>
        <taxon>Halorussus</taxon>
    </lineage>
</organism>
<accession>A0A8U0HX23</accession>
<proteinExistence type="predicted"/>
<dbReference type="PROSITE" id="PS51257">
    <property type="entry name" value="PROKAR_LIPOPROTEIN"/>
    <property type="match status" value="1"/>
</dbReference>
<keyword evidence="3" id="KW-1185">Reference proteome</keyword>
<gene>
    <name evidence="2" type="ORF">M0R89_06325</name>
</gene>
<dbReference type="EMBL" id="CP096659">
    <property type="protein sequence ID" value="UPV75675.1"/>
    <property type="molecule type" value="Genomic_DNA"/>
</dbReference>
<dbReference type="KEGG" id="halx:M0R89_06325"/>
<feature type="region of interest" description="Disordered" evidence="1">
    <location>
        <begin position="56"/>
        <end position="86"/>
    </location>
</feature>
<dbReference type="RefSeq" id="WP_248651713.1">
    <property type="nucleotide sequence ID" value="NZ_CP096659.1"/>
</dbReference>
<reference evidence="2 3" key="1">
    <citation type="submission" date="2022-04" db="EMBL/GenBank/DDBJ databases">
        <title>Diverse halophilic archaea isolated from saline environments.</title>
        <authorList>
            <person name="Cui H.-L."/>
        </authorList>
    </citation>
    <scope>NUCLEOTIDE SEQUENCE [LARGE SCALE GENOMIC DNA]</scope>
    <source>
        <strain evidence="2 3">XZYJT49</strain>
    </source>
</reference>
<protein>
    <submittedName>
        <fullName evidence="2">Uncharacterized protein</fullName>
    </submittedName>
</protein>
<evidence type="ECO:0000313" key="2">
    <source>
        <dbReference type="EMBL" id="UPV75675.1"/>
    </source>
</evidence>
<feature type="compositionally biased region" description="Polar residues" evidence="1">
    <location>
        <begin position="73"/>
        <end position="86"/>
    </location>
</feature>
<dbReference type="AlphaFoldDB" id="A0A8U0HX23"/>
<evidence type="ECO:0000313" key="3">
    <source>
        <dbReference type="Proteomes" id="UP000830729"/>
    </source>
</evidence>
<evidence type="ECO:0000256" key="1">
    <source>
        <dbReference type="SAM" id="MobiDB-lite"/>
    </source>
</evidence>